<dbReference type="PANTHER" id="PTHR24248">
    <property type="entry name" value="ADRENERGIC RECEPTOR-RELATED G-PROTEIN COUPLED RECEPTOR"/>
    <property type="match status" value="1"/>
</dbReference>
<evidence type="ECO:0000256" key="1">
    <source>
        <dbReference type="ARBA" id="ARBA00004651"/>
    </source>
</evidence>
<dbReference type="PROSITE" id="PS00237">
    <property type="entry name" value="G_PROTEIN_RECEP_F1_1"/>
    <property type="match status" value="1"/>
</dbReference>
<gene>
    <name evidence="14" type="ORF">DGAL_LOCUS722</name>
</gene>
<evidence type="ECO:0000256" key="6">
    <source>
        <dbReference type="ARBA" id="ARBA00023040"/>
    </source>
</evidence>
<evidence type="ECO:0000256" key="4">
    <source>
        <dbReference type="ARBA" id="ARBA00022692"/>
    </source>
</evidence>
<feature type="transmembrane region" description="Helical" evidence="12">
    <location>
        <begin position="160"/>
        <end position="182"/>
    </location>
</feature>
<dbReference type="GO" id="GO:0071880">
    <property type="term" value="P:adenylate cyclase-activating adrenergic receptor signaling pathway"/>
    <property type="evidence" value="ECO:0007669"/>
    <property type="project" value="TreeGrafter"/>
</dbReference>
<dbReference type="InterPro" id="IPR000276">
    <property type="entry name" value="GPCR_Rhodpsn"/>
</dbReference>
<evidence type="ECO:0000256" key="7">
    <source>
        <dbReference type="ARBA" id="ARBA00023136"/>
    </source>
</evidence>
<feature type="transmembrane region" description="Helical" evidence="12">
    <location>
        <begin position="120"/>
        <end position="148"/>
    </location>
</feature>
<feature type="compositionally biased region" description="Low complexity" evidence="11">
    <location>
        <begin position="499"/>
        <end position="514"/>
    </location>
</feature>
<evidence type="ECO:0000256" key="10">
    <source>
        <dbReference type="RuleBase" id="RU000688"/>
    </source>
</evidence>
<evidence type="ECO:0000313" key="14">
    <source>
        <dbReference type="EMBL" id="CAH0098636.1"/>
    </source>
</evidence>
<dbReference type="PANTHER" id="PTHR24248:SF72">
    <property type="entry name" value="G-PROTEIN COUPLED RECEPTORS FAMILY 1 PROFILE DOMAIN-CONTAINING PROTEIN"/>
    <property type="match status" value="1"/>
</dbReference>
<evidence type="ECO:0000313" key="15">
    <source>
        <dbReference type="Proteomes" id="UP000789390"/>
    </source>
</evidence>
<feature type="domain" description="G-protein coupled receptors family 1 profile" evidence="13">
    <location>
        <begin position="139"/>
        <end position="604"/>
    </location>
</feature>
<feature type="compositionally biased region" description="Low complexity" evidence="11">
    <location>
        <begin position="419"/>
        <end position="443"/>
    </location>
</feature>
<feature type="compositionally biased region" description="Pro residues" evidence="11">
    <location>
        <begin position="454"/>
        <end position="464"/>
    </location>
</feature>
<dbReference type="GO" id="GO:0043410">
    <property type="term" value="P:positive regulation of MAPK cascade"/>
    <property type="evidence" value="ECO:0007669"/>
    <property type="project" value="TreeGrafter"/>
</dbReference>
<keyword evidence="3" id="KW-1003">Cell membrane</keyword>
<comment type="subcellular location">
    <subcellularLocation>
        <location evidence="1">Cell membrane</location>
        <topology evidence="1">Multi-pass membrane protein</topology>
    </subcellularLocation>
</comment>
<dbReference type="OrthoDB" id="5977853at2759"/>
<dbReference type="InterPro" id="IPR017452">
    <property type="entry name" value="GPCR_Rhodpsn_7TM"/>
</dbReference>
<evidence type="ECO:0000256" key="11">
    <source>
        <dbReference type="SAM" id="MobiDB-lite"/>
    </source>
</evidence>
<feature type="region of interest" description="Disordered" evidence="11">
    <location>
        <begin position="489"/>
        <end position="514"/>
    </location>
</feature>
<evidence type="ECO:0000256" key="5">
    <source>
        <dbReference type="ARBA" id="ARBA00022989"/>
    </source>
</evidence>
<name>A0A8J2RLU0_9CRUS</name>
<feature type="transmembrane region" description="Helical" evidence="12">
    <location>
        <begin position="239"/>
        <end position="261"/>
    </location>
</feature>
<feature type="transmembrane region" description="Helical" evidence="12">
    <location>
        <begin position="551"/>
        <end position="572"/>
    </location>
</feature>
<keyword evidence="5 12" id="KW-1133">Transmembrane helix</keyword>
<comment type="caution">
    <text evidence="14">The sequence shown here is derived from an EMBL/GenBank/DDBJ whole genome shotgun (WGS) entry which is preliminary data.</text>
</comment>
<feature type="compositionally biased region" description="Basic residues" evidence="11">
    <location>
        <begin position="489"/>
        <end position="498"/>
    </location>
</feature>
<protein>
    <recommendedName>
        <fullName evidence="13">G-protein coupled receptors family 1 profile domain-containing protein</fullName>
    </recommendedName>
</protein>
<accession>A0A8J2RLU0</accession>
<evidence type="ECO:0000256" key="8">
    <source>
        <dbReference type="ARBA" id="ARBA00023170"/>
    </source>
</evidence>
<keyword evidence="7 12" id="KW-0472">Membrane</keyword>
<evidence type="ECO:0000256" key="9">
    <source>
        <dbReference type="ARBA" id="ARBA00023224"/>
    </source>
</evidence>
<evidence type="ECO:0000256" key="2">
    <source>
        <dbReference type="ARBA" id="ARBA00010663"/>
    </source>
</evidence>
<dbReference type="Proteomes" id="UP000789390">
    <property type="component" value="Unassembled WGS sequence"/>
</dbReference>
<dbReference type="SMART" id="SM01381">
    <property type="entry name" value="7TM_GPCR_Srsx"/>
    <property type="match status" value="1"/>
</dbReference>
<feature type="transmembrane region" description="Helical" evidence="12">
    <location>
        <begin position="188"/>
        <end position="218"/>
    </location>
</feature>
<keyword evidence="8 10" id="KW-0675">Receptor</keyword>
<organism evidence="14 15">
    <name type="scientific">Daphnia galeata</name>
    <dbReference type="NCBI Taxonomy" id="27404"/>
    <lineage>
        <taxon>Eukaryota</taxon>
        <taxon>Metazoa</taxon>
        <taxon>Ecdysozoa</taxon>
        <taxon>Arthropoda</taxon>
        <taxon>Crustacea</taxon>
        <taxon>Branchiopoda</taxon>
        <taxon>Diplostraca</taxon>
        <taxon>Cladocera</taxon>
        <taxon>Anomopoda</taxon>
        <taxon>Daphniidae</taxon>
        <taxon>Daphnia</taxon>
    </lineage>
</organism>
<dbReference type="GO" id="GO:0007200">
    <property type="term" value="P:phospholipase C-activating G protein-coupled receptor signaling pathway"/>
    <property type="evidence" value="ECO:0007669"/>
    <property type="project" value="TreeGrafter"/>
</dbReference>
<sequence>MHPLAMFMMDLIAARNLSNAMMMMDGHQQDSAAVSNSAVVYFDSMNVVPEEVGIIGSMDDASSSTSGFINTTISTDQQREGGGLAQLSGLAVFIMNSESTLSAAGISPTDASLTDATMNWMSLVVAVALSVIVLLTIGGNLLILAAVLFNSNLRGPTHILIANLAVADLLLGFLVLPFSATLEVTGNWYFGSIFCDVWAAVDVLCCTASIMSLCVISVDRYIGVTRPLNYYSIVTAKRSTVLCLIVWISSLSISIGPLLGWKERSDFSTSSGNESSSYATSMSPSAAVSTTSPAVDSAELQQACNVNKEKAYVLFSTIGSFYLPTLIILAIYWRIYRTAVKQTKFLESGTKTDKSTSSLSGTEVLTLRVHVGRANPVTKTVATTTVGHHHHRPSPPSSSSNNHLHVGKGRSSARPSAFDSSANSTISDRSSTSGSSAPSSRSIKNNKNCVRSPPHQPDTLPPPLNSELAKDLDELATVGPAVIKKKSLVQHFQRKNSSSRRTSNTTTSSLASTSAGPTLTVTTAASFSGGSSTGLSAKIFKFRRQKKAAKTLGIVVGAFLLCWFPFFVILPVEALCSTCNIPSPLFSCCFWLGYCNSCLNPFIYASTSREFKRAFSKILCGRRGRSQQSFAGRNFNHPQTVPPASHFHRHNNISNNSRNPSVENVSPTATQQLAGAIKTKAQVSATTAVEAIDQCASIVPDH</sequence>
<evidence type="ECO:0000259" key="13">
    <source>
        <dbReference type="PROSITE" id="PS50262"/>
    </source>
</evidence>
<feature type="region of interest" description="Disordered" evidence="11">
    <location>
        <begin position="641"/>
        <end position="666"/>
    </location>
</feature>
<dbReference type="GO" id="GO:0004937">
    <property type="term" value="F:alpha1-adrenergic receptor activity"/>
    <property type="evidence" value="ECO:0007669"/>
    <property type="project" value="TreeGrafter"/>
</dbReference>
<reference evidence="14" key="1">
    <citation type="submission" date="2021-11" db="EMBL/GenBank/DDBJ databases">
        <authorList>
            <person name="Schell T."/>
        </authorList>
    </citation>
    <scope>NUCLEOTIDE SEQUENCE</scope>
    <source>
        <strain evidence="14">M5</strain>
    </source>
</reference>
<keyword evidence="15" id="KW-1185">Reference proteome</keyword>
<keyword evidence="4 10" id="KW-0812">Transmembrane</keyword>
<dbReference type="Gene3D" id="1.20.1070.10">
    <property type="entry name" value="Rhodopsin 7-helix transmembrane proteins"/>
    <property type="match status" value="2"/>
</dbReference>
<dbReference type="GO" id="GO:0007267">
    <property type="term" value="P:cell-cell signaling"/>
    <property type="evidence" value="ECO:0007669"/>
    <property type="project" value="TreeGrafter"/>
</dbReference>
<dbReference type="GO" id="GO:0007204">
    <property type="term" value="P:positive regulation of cytosolic calcium ion concentration"/>
    <property type="evidence" value="ECO:0007669"/>
    <property type="project" value="TreeGrafter"/>
</dbReference>
<keyword evidence="6 10" id="KW-0297">G-protein coupled receptor</keyword>
<dbReference type="GO" id="GO:0005886">
    <property type="term" value="C:plasma membrane"/>
    <property type="evidence" value="ECO:0007669"/>
    <property type="project" value="UniProtKB-SubCell"/>
</dbReference>
<dbReference type="AlphaFoldDB" id="A0A8J2RLU0"/>
<dbReference type="PROSITE" id="PS50262">
    <property type="entry name" value="G_PROTEIN_RECEP_F1_2"/>
    <property type="match status" value="1"/>
</dbReference>
<dbReference type="EMBL" id="CAKKLH010000004">
    <property type="protein sequence ID" value="CAH0098636.1"/>
    <property type="molecule type" value="Genomic_DNA"/>
</dbReference>
<comment type="similarity">
    <text evidence="2 10">Belongs to the G-protein coupled receptor 1 family.</text>
</comment>
<evidence type="ECO:0000256" key="12">
    <source>
        <dbReference type="SAM" id="Phobius"/>
    </source>
</evidence>
<keyword evidence="9 10" id="KW-0807">Transducer</keyword>
<feature type="region of interest" description="Disordered" evidence="11">
    <location>
        <begin position="383"/>
        <end position="466"/>
    </location>
</feature>
<evidence type="ECO:0000256" key="3">
    <source>
        <dbReference type="ARBA" id="ARBA00022475"/>
    </source>
</evidence>
<dbReference type="SUPFAM" id="SSF81321">
    <property type="entry name" value="Family A G protein-coupled receptor-like"/>
    <property type="match status" value="1"/>
</dbReference>
<dbReference type="Pfam" id="PF00001">
    <property type="entry name" value="7tm_1"/>
    <property type="match status" value="1"/>
</dbReference>
<feature type="transmembrane region" description="Helical" evidence="12">
    <location>
        <begin position="311"/>
        <end position="333"/>
    </location>
</feature>
<proteinExistence type="inferred from homology"/>
<dbReference type="PRINTS" id="PR00237">
    <property type="entry name" value="GPCRRHODOPSN"/>
</dbReference>